<name>A0A452H5Q9_9SAUR</name>
<reference evidence="2" key="3">
    <citation type="submission" date="2025-09" db="UniProtKB">
        <authorList>
            <consortium name="Ensembl"/>
        </authorList>
    </citation>
    <scope>IDENTIFICATION</scope>
</reference>
<protein>
    <submittedName>
        <fullName evidence="2">Uncharacterized protein</fullName>
    </submittedName>
</protein>
<evidence type="ECO:0000256" key="1">
    <source>
        <dbReference type="SAM" id="MobiDB-lite"/>
    </source>
</evidence>
<evidence type="ECO:0000313" key="2">
    <source>
        <dbReference type="Ensembl" id="ENSGAGP00000009875.1"/>
    </source>
</evidence>
<feature type="region of interest" description="Disordered" evidence="1">
    <location>
        <begin position="93"/>
        <end position="112"/>
    </location>
</feature>
<dbReference type="AlphaFoldDB" id="A0A452H5Q9"/>
<organism evidence="2 3">
    <name type="scientific">Gopherus agassizii</name>
    <name type="common">Agassiz's desert tortoise</name>
    <dbReference type="NCBI Taxonomy" id="38772"/>
    <lineage>
        <taxon>Eukaryota</taxon>
        <taxon>Metazoa</taxon>
        <taxon>Chordata</taxon>
        <taxon>Craniata</taxon>
        <taxon>Vertebrata</taxon>
        <taxon>Euteleostomi</taxon>
        <taxon>Archelosauria</taxon>
        <taxon>Testudinata</taxon>
        <taxon>Testudines</taxon>
        <taxon>Cryptodira</taxon>
        <taxon>Durocryptodira</taxon>
        <taxon>Testudinoidea</taxon>
        <taxon>Testudinidae</taxon>
        <taxon>Gopherus</taxon>
    </lineage>
</organism>
<dbReference type="Ensembl" id="ENSGAGT00000011345.1">
    <property type="protein sequence ID" value="ENSGAGP00000009875.1"/>
    <property type="gene ID" value="ENSGAGG00000007774.1"/>
</dbReference>
<sequence length="112" mass="12576">MGCCCQQTVVQMICYTNINLLASVELLQIFTDVIPKMWLNCSFQKPLFEDNTNEKCLASVQIPIQPMPGHGYAGALQHCNFCAQGSLKDDEMTKHLKNSPGYDRQRPQHSAV</sequence>
<evidence type="ECO:0000313" key="3">
    <source>
        <dbReference type="Proteomes" id="UP000291020"/>
    </source>
</evidence>
<dbReference type="Proteomes" id="UP000291020">
    <property type="component" value="Unassembled WGS sequence"/>
</dbReference>
<accession>A0A452H5Q9</accession>
<proteinExistence type="predicted"/>
<reference evidence="2" key="2">
    <citation type="submission" date="2025-08" db="UniProtKB">
        <authorList>
            <consortium name="Ensembl"/>
        </authorList>
    </citation>
    <scope>IDENTIFICATION</scope>
</reference>
<keyword evidence="3" id="KW-1185">Reference proteome</keyword>
<reference evidence="3" key="1">
    <citation type="journal article" date="2017" name="PLoS ONE">
        <title>The Agassiz's desert tortoise genome provides a resource for the conservation of a threatened species.</title>
        <authorList>
            <person name="Tollis M."/>
            <person name="DeNardo D.F."/>
            <person name="Cornelius J.A."/>
            <person name="Dolby G.A."/>
            <person name="Edwards T."/>
            <person name="Henen B.T."/>
            <person name="Karl A.E."/>
            <person name="Murphy R.W."/>
            <person name="Kusumi K."/>
        </authorList>
    </citation>
    <scope>NUCLEOTIDE SEQUENCE [LARGE SCALE GENOMIC DNA]</scope>
</reference>